<dbReference type="EMBL" id="LXWW01000571">
    <property type="protein sequence ID" value="OAO11962.1"/>
    <property type="molecule type" value="Genomic_DNA"/>
</dbReference>
<dbReference type="Pfam" id="PF14608">
    <property type="entry name" value="zf-CCCH_2"/>
    <property type="match status" value="1"/>
</dbReference>
<gene>
    <name evidence="9" type="ORF">AV274_6356</name>
</gene>
<evidence type="ECO:0000256" key="6">
    <source>
        <dbReference type="PROSITE-ProRule" id="PRU00723"/>
    </source>
</evidence>
<evidence type="ECO:0000313" key="9">
    <source>
        <dbReference type="EMBL" id="OAO11962.1"/>
    </source>
</evidence>
<dbReference type="Proteomes" id="UP000078348">
    <property type="component" value="Unassembled WGS sequence"/>
</dbReference>
<feature type="domain" description="C3H1-type" evidence="8">
    <location>
        <begin position="108"/>
        <end position="134"/>
    </location>
</feature>
<feature type="region of interest" description="Disordered" evidence="7">
    <location>
        <begin position="72"/>
        <end position="105"/>
    </location>
</feature>
<evidence type="ECO:0000256" key="5">
    <source>
        <dbReference type="ARBA" id="ARBA00022833"/>
    </source>
</evidence>
<evidence type="ECO:0000256" key="3">
    <source>
        <dbReference type="ARBA" id="ARBA00022737"/>
    </source>
</evidence>
<dbReference type="InterPro" id="IPR045124">
    <property type="entry name" value="Su(sable)-like"/>
</dbReference>
<dbReference type="InterPro" id="IPR054361">
    <property type="entry name" value="Znf-CCCH_ZC3H4/6/8"/>
</dbReference>
<dbReference type="GO" id="GO:0008270">
    <property type="term" value="F:zinc ion binding"/>
    <property type="evidence" value="ECO:0007669"/>
    <property type="project" value="UniProtKB-KW"/>
</dbReference>
<keyword evidence="10" id="KW-1185">Reference proteome</keyword>
<dbReference type="SMART" id="SM00356">
    <property type="entry name" value="ZnF_C3H1"/>
    <property type="match status" value="2"/>
</dbReference>
<feature type="compositionally biased region" description="Basic and acidic residues" evidence="7">
    <location>
        <begin position="37"/>
        <end position="47"/>
    </location>
</feature>
<dbReference type="PANTHER" id="PTHR13119">
    <property type="entry name" value="ZINC FINGER CCCH DOMAIN-CONTAINING PROTEI"/>
    <property type="match status" value="1"/>
</dbReference>
<feature type="zinc finger region" description="C3H1-type" evidence="6">
    <location>
        <begin position="157"/>
        <end position="185"/>
    </location>
</feature>
<name>A0A196S7B1_BLAHN</name>
<proteinExistence type="predicted"/>
<dbReference type="GO" id="GO:0045892">
    <property type="term" value="P:negative regulation of DNA-templated transcription"/>
    <property type="evidence" value="ECO:0007669"/>
    <property type="project" value="InterPro"/>
</dbReference>
<dbReference type="PANTHER" id="PTHR13119:SF12">
    <property type="entry name" value="PROTEIN SUPPRESSOR OF SABLE"/>
    <property type="match status" value="1"/>
</dbReference>
<dbReference type="PROSITE" id="PS50103">
    <property type="entry name" value="ZF_C3H1"/>
    <property type="match status" value="2"/>
</dbReference>
<dbReference type="Pfam" id="PF22623">
    <property type="entry name" value="zf-CCCH_9"/>
    <property type="match status" value="1"/>
</dbReference>
<organism evidence="9 10">
    <name type="scientific">Blastocystis sp. subtype 1 (strain ATCC 50177 / NandII)</name>
    <dbReference type="NCBI Taxonomy" id="478820"/>
    <lineage>
        <taxon>Eukaryota</taxon>
        <taxon>Sar</taxon>
        <taxon>Stramenopiles</taxon>
        <taxon>Bigyra</taxon>
        <taxon>Opalozoa</taxon>
        <taxon>Opalinata</taxon>
        <taxon>Blastocystidae</taxon>
        <taxon>Blastocystis</taxon>
    </lineage>
</organism>
<keyword evidence="3" id="KW-0677">Repeat</keyword>
<feature type="region of interest" description="Disordered" evidence="7">
    <location>
        <begin position="221"/>
        <end position="268"/>
    </location>
</feature>
<protein>
    <submittedName>
        <fullName evidence="9">CCCH-type zinc finger-containing protein</fullName>
    </submittedName>
</protein>
<accession>A0A196S7B1</accession>
<feature type="region of interest" description="Disordered" evidence="7">
    <location>
        <begin position="19"/>
        <end position="47"/>
    </location>
</feature>
<keyword evidence="1" id="KW-0597">Phosphoprotein</keyword>
<reference evidence="9 10" key="1">
    <citation type="submission" date="2016-05" db="EMBL/GenBank/DDBJ databases">
        <title>Nuclear genome of Blastocystis sp. subtype 1 NandII.</title>
        <authorList>
            <person name="Gentekaki E."/>
            <person name="Curtis B."/>
            <person name="Stairs C."/>
            <person name="Eme L."/>
            <person name="Herman E."/>
            <person name="Klimes V."/>
            <person name="Arias M.C."/>
            <person name="Elias M."/>
            <person name="Hilliou F."/>
            <person name="Klute M."/>
            <person name="Malik S.-B."/>
            <person name="Pightling A."/>
            <person name="Rachubinski R."/>
            <person name="Salas D."/>
            <person name="Schlacht A."/>
            <person name="Suga H."/>
            <person name="Archibald J."/>
            <person name="Ball S.G."/>
            <person name="Clark G."/>
            <person name="Dacks J."/>
            <person name="Van Der Giezen M."/>
            <person name="Tsaousis A."/>
            <person name="Roger A."/>
        </authorList>
    </citation>
    <scope>NUCLEOTIDE SEQUENCE [LARGE SCALE GENOMIC DNA]</scope>
    <source>
        <strain evidence="10">ATCC 50177 / NandII</strain>
    </source>
</reference>
<dbReference type="GO" id="GO:0003723">
    <property type="term" value="F:RNA binding"/>
    <property type="evidence" value="ECO:0007669"/>
    <property type="project" value="InterPro"/>
</dbReference>
<dbReference type="STRING" id="478820.A0A196S7B1"/>
<evidence type="ECO:0000256" key="4">
    <source>
        <dbReference type="ARBA" id="ARBA00022771"/>
    </source>
</evidence>
<sequence length="268" mass="30291">MLAIFQQLLQSNKLSQPRLQWNQGSPAQIKKRSSAANKERAEQAAATKKAEEFKKLGIIETASGFEYHPIQVNEPHPKEKKPQVKRSGGSQNQLKKRQKETAEVKKKMMEKTPCKFYKKGRCTNSNCPYLHEGPPPLCYSLLKTGSCDNPSCIYNHDTKTVGCMFFHIMRNCTRGENCRFSHEALTEEQMAHLKSIYDELELEKQSTMPVEVAKAMLNEESEKKEASFENVPSLMTPELPEPETKDVAAAASSEEENVEGVATDDLFF</sequence>
<evidence type="ECO:0000313" key="10">
    <source>
        <dbReference type="Proteomes" id="UP000078348"/>
    </source>
</evidence>
<evidence type="ECO:0000256" key="2">
    <source>
        <dbReference type="ARBA" id="ARBA00022723"/>
    </source>
</evidence>
<feature type="domain" description="C3H1-type" evidence="8">
    <location>
        <begin position="157"/>
        <end position="185"/>
    </location>
</feature>
<evidence type="ECO:0000256" key="7">
    <source>
        <dbReference type="SAM" id="MobiDB-lite"/>
    </source>
</evidence>
<dbReference type="SUPFAM" id="SSF90229">
    <property type="entry name" value="CCCH zinc finger"/>
    <property type="match status" value="1"/>
</dbReference>
<keyword evidence="2 6" id="KW-0479">Metal-binding</keyword>
<comment type="caution">
    <text evidence="9">The sequence shown here is derived from an EMBL/GenBank/DDBJ whole genome shotgun (WGS) entry which is preliminary data.</text>
</comment>
<dbReference type="AlphaFoldDB" id="A0A196S7B1"/>
<dbReference type="GO" id="GO:0005634">
    <property type="term" value="C:nucleus"/>
    <property type="evidence" value="ECO:0007669"/>
    <property type="project" value="TreeGrafter"/>
</dbReference>
<dbReference type="InterPro" id="IPR000571">
    <property type="entry name" value="Znf_CCCH"/>
</dbReference>
<dbReference type="InterPro" id="IPR036855">
    <property type="entry name" value="Znf_CCCH_sf"/>
</dbReference>
<evidence type="ECO:0000256" key="1">
    <source>
        <dbReference type="ARBA" id="ARBA00022553"/>
    </source>
</evidence>
<keyword evidence="5 6" id="KW-0862">Zinc</keyword>
<keyword evidence="4 6" id="KW-0863">Zinc-finger</keyword>
<dbReference type="OrthoDB" id="411372at2759"/>
<evidence type="ECO:0000259" key="8">
    <source>
        <dbReference type="PROSITE" id="PS50103"/>
    </source>
</evidence>
<feature type="zinc finger region" description="C3H1-type" evidence="6">
    <location>
        <begin position="108"/>
        <end position="134"/>
    </location>
</feature>
<dbReference type="Gene3D" id="4.10.1000.10">
    <property type="entry name" value="Zinc finger, CCCH-type"/>
    <property type="match status" value="1"/>
</dbReference>